<dbReference type="EMBL" id="JAULJQ010000006">
    <property type="protein sequence ID" value="MDO2409633.1"/>
    <property type="molecule type" value="Genomic_DNA"/>
</dbReference>
<reference evidence="1 2" key="1">
    <citation type="submission" date="2023-06" db="EMBL/GenBank/DDBJ databases">
        <title>Campylobacter magnum sp. nov., isolated from cecal contents of domestic pigs (Sus scrofa domesticus).</title>
        <authorList>
            <person name="Papic B."/>
            <person name="Gruntar I."/>
        </authorList>
    </citation>
    <scope>NUCLEOTIDE SEQUENCE [LARGE SCALE GENOMIC DNA]</scope>
    <source>
        <strain evidence="2">34484-21</strain>
    </source>
</reference>
<dbReference type="Proteomes" id="UP001171111">
    <property type="component" value="Unassembled WGS sequence"/>
</dbReference>
<sequence>MKGAFSLIELLLAIVVVGVAVAALPFIAISTGKANVQAVVSEVVTSSRIFIDDILSEPWNSAIANGFTDGSGAVMYSGILEVQSGDTRDTKKHFNRTLAKDKDGNAIQAAGITSCNSGINCKDEAEAKISKGSKNAFDFDITAQVRFINIAETSSPDGKKITATFIDTVTTTDPTTDPTTNAILVSATATGKDGGDIIEGVSQIKLNGFAFNIGTESR</sequence>
<evidence type="ECO:0000313" key="2">
    <source>
        <dbReference type="Proteomes" id="UP001171111"/>
    </source>
</evidence>
<protein>
    <submittedName>
        <fullName evidence="1">Prepilin-type N-terminal cleavage/methylation domain-containing protein</fullName>
    </submittedName>
</protein>
<dbReference type="NCBIfam" id="TIGR02532">
    <property type="entry name" value="IV_pilin_GFxxxE"/>
    <property type="match status" value="1"/>
</dbReference>
<organism evidence="1 2">
    <name type="scientific">Campylobacter magnus</name>
    <dbReference type="NCBI Taxonomy" id="3026462"/>
    <lineage>
        <taxon>Bacteria</taxon>
        <taxon>Pseudomonadati</taxon>
        <taxon>Campylobacterota</taxon>
        <taxon>Epsilonproteobacteria</taxon>
        <taxon>Campylobacterales</taxon>
        <taxon>Campylobacteraceae</taxon>
        <taxon>Campylobacter</taxon>
    </lineage>
</organism>
<name>A0ABT8TA92_9BACT</name>
<proteinExistence type="predicted"/>
<gene>
    <name evidence="1" type="ORF">Q2362_05910</name>
</gene>
<accession>A0ABT8TA92</accession>
<keyword evidence="2" id="KW-1185">Reference proteome</keyword>
<dbReference type="InterPro" id="IPR012902">
    <property type="entry name" value="N_methyl_site"/>
</dbReference>
<comment type="caution">
    <text evidence="1">The sequence shown here is derived from an EMBL/GenBank/DDBJ whole genome shotgun (WGS) entry which is preliminary data.</text>
</comment>
<evidence type="ECO:0000313" key="1">
    <source>
        <dbReference type="EMBL" id="MDO2409633.1"/>
    </source>
</evidence>
<dbReference type="RefSeq" id="WP_302244452.1">
    <property type="nucleotide sequence ID" value="NZ_JAULJQ010000006.1"/>
</dbReference>